<evidence type="ECO:0000313" key="1">
    <source>
        <dbReference type="EMBL" id="TQD96963.1"/>
    </source>
</evidence>
<proteinExistence type="predicted"/>
<sequence>MAKSSADNQELRWTCEAAIEGTKQSVVMSILVAKNLAIRDITHMLGRDGVGMGLWEQVRFWGLV</sequence>
<reference evidence="1 2" key="1">
    <citation type="journal article" date="2019" name="G3 (Bethesda)">
        <title>Sequencing of a Wild Apple (Malus baccata) Genome Unravels the Differences Between Cultivated and Wild Apple Species Regarding Disease Resistance and Cold Tolerance.</title>
        <authorList>
            <person name="Chen X."/>
        </authorList>
    </citation>
    <scope>NUCLEOTIDE SEQUENCE [LARGE SCALE GENOMIC DNA]</scope>
    <source>
        <strain evidence="2">cv. Shandingzi</strain>
        <tissue evidence="1">Leaves</tissue>
    </source>
</reference>
<dbReference type="EMBL" id="VIEB01000282">
    <property type="protein sequence ID" value="TQD96963.1"/>
    <property type="molecule type" value="Genomic_DNA"/>
</dbReference>
<protein>
    <submittedName>
        <fullName evidence="1">Uncharacterized protein</fullName>
    </submittedName>
</protein>
<keyword evidence="2" id="KW-1185">Reference proteome</keyword>
<evidence type="ECO:0000313" key="2">
    <source>
        <dbReference type="Proteomes" id="UP000315295"/>
    </source>
</evidence>
<gene>
    <name evidence="1" type="ORF">C1H46_017443</name>
</gene>
<dbReference type="Proteomes" id="UP000315295">
    <property type="component" value="Unassembled WGS sequence"/>
</dbReference>
<accession>A0A540MDZ5</accession>
<name>A0A540MDZ5_MALBA</name>
<comment type="caution">
    <text evidence="1">The sequence shown here is derived from an EMBL/GenBank/DDBJ whole genome shotgun (WGS) entry which is preliminary data.</text>
</comment>
<organism evidence="1 2">
    <name type="scientific">Malus baccata</name>
    <name type="common">Siberian crab apple</name>
    <name type="synonym">Pyrus baccata</name>
    <dbReference type="NCBI Taxonomy" id="106549"/>
    <lineage>
        <taxon>Eukaryota</taxon>
        <taxon>Viridiplantae</taxon>
        <taxon>Streptophyta</taxon>
        <taxon>Embryophyta</taxon>
        <taxon>Tracheophyta</taxon>
        <taxon>Spermatophyta</taxon>
        <taxon>Magnoliopsida</taxon>
        <taxon>eudicotyledons</taxon>
        <taxon>Gunneridae</taxon>
        <taxon>Pentapetalae</taxon>
        <taxon>rosids</taxon>
        <taxon>fabids</taxon>
        <taxon>Rosales</taxon>
        <taxon>Rosaceae</taxon>
        <taxon>Amygdaloideae</taxon>
        <taxon>Maleae</taxon>
        <taxon>Malus</taxon>
    </lineage>
</organism>
<dbReference type="STRING" id="106549.A0A540MDZ5"/>
<dbReference type="AlphaFoldDB" id="A0A540MDZ5"/>